<accession>A0A498SW82</accession>
<dbReference type="InterPro" id="IPR018499">
    <property type="entry name" value="Tetraspanin/Peripherin"/>
</dbReference>
<keyword evidence="6" id="KW-1015">Disulfide bond</keyword>
<comment type="subcellular location">
    <subcellularLocation>
        <location evidence="1">Membrane</location>
        <topology evidence="1">Multi-pass membrane protein</topology>
    </subcellularLocation>
</comment>
<comment type="similarity">
    <text evidence="2">Belongs to the tetraspanin (TM4SF) family.</text>
</comment>
<evidence type="ECO:0000313" key="9">
    <source>
        <dbReference type="Proteomes" id="UP000276991"/>
    </source>
</evidence>
<evidence type="ECO:0000256" key="1">
    <source>
        <dbReference type="ARBA" id="ARBA00004141"/>
    </source>
</evidence>
<feature type="disulfide bond" evidence="6">
    <location>
        <begin position="205"/>
        <end position="221"/>
    </location>
</feature>
<evidence type="ECO:0000256" key="4">
    <source>
        <dbReference type="ARBA" id="ARBA00022989"/>
    </source>
</evidence>
<keyword evidence="3 7" id="KW-0812">Transmembrane</keyword>
<protein>
    <recommendedName>
        <fullName evidence="10">Tetraspanin</fullName>
    </recommendedName>
</protein>
<organism evidence="8 9">
    <name type="scientific">Acanthocheilonema viteae</name>
    <name type="common">Filarial nematode worm</name>
    <name type="synonym">Dipetalonema viteae</name>
    <dbReference type="NCBI Taxonomy" id="6277"/>
    <lineage>
        <taxon>Eukaryota</taxon>
        <taxon>Metazoa</taxon>
        <taxon>Ecdysozoa</taxon>
        <taxon>Nematoda</taxon>
        <taxon>Chromadorea</taxon>
        <taxon>Rhabditida</taxon>
        <taxon>Spirurina</taxon>
        <taxon>Spiruromorpha</taxon>
        <taxon>Filarioidea</taxon>
        <taxon>Onchocercidae</taxon>
        <taxon>Acanthocheilonema</taxon>
    </lineage>
</organism>
<proteinExistence type="inferred from homology"/>
<evidence type="ECO:0008006" key="10">
    <source>
        <dbReference type="Google" id="ProtNLM"/>
    </source>
</evidence>
<evidence type="ECO:0000256" key="6">
    <source>
        <dbReference type="PIRSR" id="PIRSR002419-1"/>
    </source>
</evidence>
<gene>
    <name evidence="8" type="ORF">NAV_LOCUS9299</name>
</gene>
<keyword evidence="4 7" id="KW-1133">Transmembrane helix</keyword>
<evidence type="ECO:0000256" key="5">
    <source>
        <dbReference type="ARBA" id="ARBA00023136"/>
    </source>
</evidence>
<dbReference type="EMBL" id="UPTC01003608">
    <property type="protein sequence ID" value="VBB34508.1"/>
    <property type="molecule type" value="Genomic_DNA"/>
</dbReference>
<name>A0A498SW82_ACAVI</name>
<dbReference type="PIRSF" id="PIRSF002419">
    <property type="entry name" value="Tetraspanin"/>
    <property type="match status" value="1"/>
</dbReference>
<dbReference type="GO" id="GO:0005886">
    <property type="term" value="C:plasma membrane"/>
    <property type="evidence" value="ECO:0007669"/>
    <property type="project" value="TreeGrafter"/>
</dbReference>
<sequence>MIAFRWTGIPKLSDISAMVHGCGNRMVKILFFTANLLICLFGTLIFGFSLWANLDKDFASKLETALSVNADDLTVLARYQTLLWMLIIIGAFLFFVGFLGCCGAMCENVILLTLFFIIVLALTIIEVGTVIFAAINKEQFKNVLHRYNNLSENLMRMMKDSCLYVENASDRLSPFPFQKLLSKVDQAEDKYLQDLKPIQDVLQCCGATQETMERYREHGLCKGELSNKARFFFLFKNIF</sequence>
<dbReference type="PANTHER" id="PTHR19282:SF530">
    <property type="entry name" value="TETRASPANIN"/>
    <property type="match status" value="1"/>
</dbReference>
<dbReference type="STRING" id="6277.A0A498SW82"/>
<keyword evidence="5 7" id="KW-0472">Membrane</keyword>
<feature type="transmembrane region" description="Helical" evidence="7">
    <location>
        <begin position="109"/>
        <end position="135"/>
    </location>
</feature>
<dbReference type="Pfam" id="PF00335">
    <property type="entry name" value="Tetraspanin"/>
    <property type="match status" value="1"/>
</dbReference>
<dbReference type="PRINTS" id="PR00259">
    <property type="entry name" value="TMFOUR"/>
</dbReference>
<dbReference type="PANTHER" id="PTHR19282">
    <property type="entry name" value="TETRASPANIN"/>
    <property type="match status" value="1"/>
</dbReference>
<evidence type="ECO:0000256" key="7">
    <source>
        <dbReference type="SAM" id="Phobius"/>
    </source>
</evidence>
<reference evidence="8 9" key="1">
    <citation type="submission" date="2018-08" db="EMBL/GenBank/DDBJ databases">
        <authorList>
            <person name="Laetsch R D."/>
            <person name="Stevens L."/>
            <person name="Kumar S."/>
            <person name="Blaxter L. M."/>
        </authorList>
    </citation>
    <scope>NUCLEOTIDE SEQUENCE [LARGE SCALE GENOMIC DNA]</scope>
</reference>
<evidence type="ECO:0000256" key="2">
    <source>
        <dbReference type="ARBA" id="ARBA00006840"/>
    </source>
</evidence>
<evidence type="ECO:0000313" key="8">
    <source>
        <dbReference type="EMBL" id="VBB34508.1"/>
    </source>
</evidence>
<dbReference type="Proteomes" id="UP000276991">
    <property type="component" value="Unassembled WGS sequence"/>
</dbReference>
<feature type="transmembrane region" description="Helical" evidence="7">
    <location>
        <begin position="29"/>
        <end position="52"/>
    </location>
</feature>
<dbReference type="InterPro" id="IPR000301">
    <property type="entry name" value="Tetraspanin_animals"/>
</dbReference>
<feature type="transmembrane region" description="Helical" evidence="7">
    <location>
        <begin position="82"/>
        <end position="102"/>
    </location>
</feature>
<dbReference type="OrthoDB" id="5870230at2759"/>
<keyword evidence="9" id="KW-1185">Reference proteome</keyword>
<dbReference type="AlphaFoldDB" id="A0A498SW82"/>
<evidence type="ECO:0000256" key="3">
    <source>
        <dbReference type="ARBA" id="ARBA00022692"/>
    </source>
</evidence>